<protein>
    <submittedName>
        <fullName evidence="1">Uncharacterized protein</fullName>
    </submittedName>
</protein>
<comment type="caution">
    <text evidence="1">The sequence shown here is derived from an EMBL/GenBank/DDBJ whole genome shotgun (WGS) entry which is preliminary data.</text>
</comment>
<reference evidence="1" key="1">
    <citation type="submission" date="2019-08" db="EMBL/GenBank/DDBJ databases">
        <authorList>
            <person name="Kucharzyk K."/>
            <person name="Murdoch R.W."/>
            <person name="Higgins S."/>
            <person name="Loffler F."/>
        </authorList>
    </citation>
    <scope>NUCLEOTIDE SEQUENCE</scope>
</reference>
<accession>A0A645GKD7</accession>
<organism evidence="1">
    <name type="scientific">bioreactor metagenome</name>
    <dbReference type="NCBI Taxonomy" id="1076179"/>
    <lineage>
        <taxon>unclassified sequences</taxon>
        <taxon>metagenomes</taxon>
        <taxon>ecological metagenomes</taxon>
    </lineage>
</organism>
<sequence length="47" mass="5556">MCIEFKDNWIKVKSIKVDGKDATSTLYTGWLMWNNGANIILEYPYVW</sequence>
<evidence type="ECO:0000313" key="1">
    <source>
        <dbReference type="EMBL" id="MPN27357.1"/>
    </source>
</evidence>
<dbReference type="AlphaFoldDB" id="A0A645GKD7"/>
<dbReference type="EMBL" id="VSSQ01077207">
    <property type="protein sequence ID" value="MPN27357.1"/>
    <property type="molecule type" value="Genomic_DNA"/>
</dbReference>
<name>A0A645GKD7_9ZZZZ</name>
<gene>
    <name evidence="1" type="ORF">SDC9_174788</name>
</gene>
<proteinExistence type="predicted"/>